<dbReference type="Gene3D" id="1.10.238.10">
    <property type="entry name" value="EF-hand"/>
    <property type="match status" value="1"/>
</dbReference>
<keyword evidence="1" id="KW-0677">Repeat</keyword>
<gene>
    <name evidence="4" type="ORF">OXX778_LOCUS14548</name>
</gene>
<dbReference type="Proteomes" id="UP000663879">
    <property type="component" value="Unassembled WGS sequence"/>
</dbReference>
<dbReference type="PROSITE" id="PS00018">
    <property type="entry name" value="EF_HAND_1"/>
    <property type="match status" value="2"/>
</dbReference>
<dbReference type="PROSITE" id="PS50222">
    <property type="entry name" value="EF_HAND_2"/>
    <property type="match status" value="2"/>
</dbReference>
<protein>
    <recommendedName>
        <fullName evidence="3">EF-hand domain-containing protein</fullName>
    </recommendedName>
</protein>
<organism evidence="4 5">
    <name type="scientific">Brachionus calyciflorus</name>
    <dbReference type="NCBI Taxonomy" id="104777"/>
    <lineage>
        <taxon>Eukaryota</taxon>
        <taxon>Metazoa</taxon>
        <taxon>Spiralia</taxon>
        <taxon>Gnathifera</taxon>
        <taxon>Rotifera</taxon>
        <taxon>Eurotatoria</taxon>
        <taxon>Monogononta</taxon>
        <taxon>Pseudotrocha</taxon>
        <taxon>Ploima</taxon>
        <taxon>Brachionidae</taxon>
        <taxon>Brachionus</taxon>
    </lineage>
</organism>
<feature type="domain" description="EF-hand" evidence="3">
    <location>
        <begin position="45"/>
        <end position="73"/>
    </location>
</feature>
<evidence type="ECO:0000259" key="3">
    <source>
        <dbReference type="PROSITE" id="PS50222"/>
    </source>
</evidence>
<feature type="domain" description="EF-hand" evidence="3">
    <location>
        <begin position="5"/>
        <end position="40"/>
    </location>
</feature>
<keyword evidence="2" id="KW-0106">Calcium</keyword>
<proteinExistence type="predicted"/>
<sequence length="73" mass="8324">MSDNSTKEKITEQFKKLDKNNTGHLEINEVKEALKQIYTSIDIRLTDADLAKMIQSVDKNGDGKININEFVQL</sequence>
<dbReference type="OrthoDB" id="26525at2759"/>
<dbReference type="EMBL" id="CAJNOC010003014">
    <property type="protein sequence ID" value="CAF0962968.1"/>
    <property type="molecule type" value="Genomic_DNA"/>
</dbReference>
<keyword evidence="5" id="KW-1185">Reference proteome</keyword>
<dbReference type="SMART" id="SM00054">
    <property type="entry name" value="EFh"/>
    <property type="match status" value="2"/>
</dbReference>
<comment type="caution">
    <text evidence="4">The sequence shown here is derived from an EMBL/GenBank/DDBJ whole genome shotgun (WGS) entry which is preliminary data.</text>
</comment>
<dbReference type="GO" id="GO:0005509">
    <property type="term" value="F:calcium ion binding"/>
    <property type="evidence" value="ECO:0007669"/>
    <property type="project" value="InterPro"/>
</dbReference>
<dbReference type="InterPro" id="IPR002048">
    <property type="entry name" value="EF_hand_dom"/>
</dbReference>
<dbReference type="Pfam" id="PF13499">
    <property type="entry name" value="EF-hand_7"/>
    <property type="match status" value="1"/>
</dbReference>
<dbReference type="InterPro" id="IPR018247">
    <property type="entry name" value="EF_Hand_1_Ca_BS"/>
</dbReference>
<name>A0A814E0H7_9BILA</name>
<reference evidence="4" key="1">
    <citation type="submission" date="2021-02" db="EMBL/GenBank/DDBJ databases">
        <authorList>
            <person name="Nowell W R."/>
        </authorList>
    </citation>
    <scope>NUCLEOTIDE SEQUENCE</scope>
    <source>
        <strain evidence="4">Ploen Becks lab</strain>
    </source>
</reference>
<dbReference type="AlphaFoldDB" id="A0A814E0H7"/>
<accession>A0A814E0H7</accession>
<dbReference type="FunFam" id="1.10.238.10:FF:000003">
    <property type="entry name" value="Calmodulin A"/>
    <property type="match status" value="1"/>
</dbReference>
<dbReference type="InterPro" id="IPR011992">
    <property type="entry name" value="EF-hand-dom_pair"/>
</dbReference>
<evidence type="ECO:0000313" key="5">
    <source>
        <dbReference type="Proteomes" id="UP000663879"/>
    </source>
</evidence>
<feature type="non-terminal residue" evidence="4">
    <location>
        <position position="73"/>
    </location>
</feature>
<evidence type="ECO:0000313" key="4">
    <source>
        <dbReference type="EMBL" id="CAF0962968.1"/>
    </source>
</evidence>
<dbReference type="CDD" id="cd00051">
    <property type="entry name" value="EFh"/>
    <property type="match status" value="1"/>
</dbReference>
<evidence type="ECO:0000256" key="2">
    <source>
        <dbReference type="ARBA" id="ARBA00022837"/>
    </source>
</evidence>
<evidence type="ECO:0000256" key="1">
    <source>
        <dbReference type="ARBA" id="ARBA00022737"/>
    </source>
</evidence>
<dbReference type="SUPFAM" id="SSF47473">
    <property type="entry name" value="EF-hand"/>
    <property type="match status" value="1"/>
</dbReference>